<comment type="caution">
    <text evidence="10">The sequence shown here is derived from an EMBL/GenBank/DDBJ whole genome shotgun (WGS) entry which is preliminary data.</text>
</comment>
<feature type="compositionally biased region" description="Basic residues" evidence="6">
    <location>
        <begin position="272"/>
        <end position="281"/>
    </location>
</feature>
<keyword evidence="5 7" id="KW-0472">Membrane</keyword>
<dbReference type="Pfam" id="PF05216">
    <property type="entry name" value="UNC-50"/>
    <property type="match status" value="1"/>
</dbReference>
<feature type="region of interest" description="Disordered" evidence="6">
    <location>
        <begin position="599"/>
        <end position="618"/>
    </location>
</feature>
<accession>A0A024G5Z3</accession>
<protein>
    <submittedName>
        <fullName evidence="10">Uncharacterized protein</fullName>
    </submittedName>
</protein>
<dbReference type="InterPro" id="IPR008250">
    <property type="entry name" value="ATPase_P-typ_transduc_dom_A_sf"/>
</dbReference>
<dbReference type="EMBL" id="CAIX01000030">
    <property type="protein sequence ID" value="CCI42182.1"/>
    <property type="molecule type" value="Genomic_DNA"/>
</dbReference>
<dbReference type="SUPFAM" id="SSF81665">
    <property type="entry name" value="Calcium ATPase, transmembrane domain M"/>
    <property type="match status" value="1"/>
</dbReference>
<evidence type="ECO:0000259" key="9">
    <source>
        <dbReference type="Pfam" id="PF00690"/>
    </source>
</evidence>
<reference evidence="10 11" key="1">
    <citation type="submission" date="2012-05" db="EMBL/GenBank/DDBJ databases">
        <title>Recombination and specialization in a pathogen metapopulation.</title>
        <authorList>
            <person name="Gardiner A."/>
            <person name="Kemen E."/>
            <person name="Schultz-Larsen T."/>
            <person name="MacLean D."/>
            <person name="Van Oosterhout C."/>
            <person name="Jones J.D.G."/>
        </authorList>
    </citation>
    <scope>NUCLEOTIDE SEQUENCE [LARGE SCALE GENOMIC DNA]</scope>
    <source>
        <strain evidence="10 11">Ac Nc2</strain>
    </source>
</reference>
<evidence type="ECO:0000256" key="4">
    <source>
        <dbReference type="ARBA" id="ARBA00022989"/>
    </source>
</evidence>
<dbReference type="GO" id="GO:0000139">
    <property type="term" value="C:Golgi membrane"/>
    <property type="evidence" value="ECO:0007669"/>
    <property type="project" value="TreeGrafter"/>
</dbReference>
<evidence type="ECO:0000256" key="7">
    <source>
        <dbReference type="SAM" id="Phobius"/>
    </source>
</evidence>
<dbReference type="STRING" id="65357.A0A024G5Z3"/>
<proteinExistence type="inferred from homology"/>
<dbReference type="InterPro" id="IPR023298">
    <property type="entry name" value="ATPase_P-typ_TM_dom_sf"/>
</dbReference>
<feature type="transmembrane region" description="Helical" evidence="7">
    <location>
        <begin position="345"/>
        <end position="364"/>
    </location>
</feature>
<evidence type="ECO:0000256" key="5">
    <source>
        <dbReference type="ARBA" id="ARBA00023136"/>
    </source>
</evidence>
<dbReference type="Pfam" id="PF00690">
    <property type="entry name" value="Cation_ATPase_N"/>
    <property type="match status" value="1"/>
</dbReference>
<keyword evidence="11" id="KW-1185">Reference proteome</keyword>
<dbReference type="Gene3D" id="2.70.150.10">
    <property type="entry name" value="Calcium-transporting ATPase, cytoplasmic transduction domain A"/>
    <property type="match status" value="1"/>
</dbReference>
<feature type="transmembrane region" description="Helical" evidence="7">
    <location>
        <begin position="459"/>
        <end position="482"/>
    </location>
</feature>
<dbReference type="PANTHER" id="PTHR12841:SF6">
    <property type="entry name" value="PROTEIN UNC-50 HOMOLOG"/>
    <property type="match status" value="1"/>
</dbReference>
<dbReference type="InterPro" id="IPR007881">
    <property type="entry name" value="UNC-50"/>
</dbReference>
<feature type="compositionally biased region" description="Basic and acidic residues" evidence="6">
    <location>
        <begin position="609"/>
        <end position="618"/>
    </location>
</feature>
<dbReference type="Proteomes" id="UP000053237">
    <property type="component" value="Unassembled WGS sequence"/>
</dbReference>
<keyword evidence="4 7" id="KW-1133">Transmembrane helix</keyword>
<comment type="similarity">
    <text evidence="2">Belongs to the unc-50 family.</text>
</comment>
<evidence type="ECO:0000313" key="10">
    <source>
        <dbReference type="EMBL" id="CCI42182.1"/>
    </source>
</evidence>
<feature type="transmembrane region" description="Helical" evidence="7">
    <location>
        <begin position="376"/>
        <end position="399"/>
    </location>
</feature>
<evidence type="ECO:0000256" key="2">
    <source>
        <dbReference type="ARBA" id="ARBA00006293"/>
    </source>
</evidence>
<feature type="region of interest" description="Disordered" evidence="6">
    <location>
        <begin position="252"/>
        <end position="284"/>
    </location>
</feature>
<dbReference type="Pfam" id="PF00122">
    <property type="entry name" value="E1-E2_ATPase"/>
    <property type="match status" value="1"/>
</dbReference>
<dbReference type="InterPro" id="IPR004014">
    <property type="entry name" value="ATPase_P-typ_cation-transptr_N"/>
</dbReference>
<feature type="transmembrane region" description="Helical" evidence="7">
    <location>
        <begin position="434"/>
        <end position="453"/>
    </location>
</feature>
<feature type="domain" description="Cation-transporting P-type ATPase N-terminal" evidence="9">
    <location>
        <begin position="17"/>
        <end position="52"/>
    </location>
</feature>
<dbReference type="OrthoDB" id="10027013at2759"/>
<feature type="transmembrane region" description="Helical" evidence="7">
    <location>
        <begin position="494"/>
        <end position="515"/>
    </location>
</feature>
<feature type="domain" description="P-type ATPase A" evidence="8">
    <location>
        <begin position="86"/>
        <end position="138"/>
    </location>
</feature>
<organism evidence="10 11">
    <name type="scientific">Albugo candida</name>
    <dbReference type="NCBI Taxonomy" id="65357"/>
    <lineage>
        <taxon>Eukaryota</taxon>
        <taxon>Sar</taxon>
        <taxon>Stramenopiles</taxon>
        <taxon>Oomycota</taxon>
        <taxon>Peronosporomycetes</taxon>
        <taxon>Albuginales</taxon>
        <taxon>Albuginaceae</taxon>
        <taxon>Albugo</taxon>
    </lineage>
</organism>
<sequence>MERTDTSRNNDVRTLVLQDFINRVNVNPSTGLTREDAMARRELYGPNRVTPPLHCPSWICCLIPCITRISSMVAYRQALPVKATVRRQSDRLGGSQLVHMDPASLVYGDVVEIRENDVIPADLRVIECSSDCIVDQSVFLTYASTSKVCTNSESDDQEEYVNILKDHGAERDLEQQAHGHLKQVLVETMSDDPLKSCNILLMGTRISEEKSAMMESTLEESYECDTAQASELEPRFLPPNASTLIRINELEEKPSQSPTLPLQYFPSEQRTRSKARSRRNKSSPISFRSCSMLPEYFFRIVYYRQMDLDATFYQMITLLLQPSKVYKSAYYRKQTKNRWARDDPAFAVIELGFLLIATIAWAITFQTDNIGSFLSFLFHAIIVEWLGMGLLIATTCWYITNNHLRLRRSQIADMLYVEQHVEWQYAFDIHCNSFFVLFLLLYVIQFLLLPLLVSNSFTFLFVGNCLYSIAWALYTYITFLGYMALPFLHRTERLLLPFVFIGSNFLILLFLRLAFAKRPDKHETPPQPPSEAWKAFGNDTEAGRLLRKLYCGNQKPKISYPKLHIMKTAPSSVFIPAGGTLSDSRTHVLPCKTSQRAVKVPTGKQSIESPEHPLDRIGNRRKPYHEIEKEILQIKRQLENFRYPTAASTHDKEKLQHVFAYSKGSILPDEMLPGADLIDRDLRHQYDSLHATGKSRLMELEKLYDAVVVDIESKRHFVTEMMKFGNVSRAAAVEQELEISLSKLKHLHQLIRKEKGLKN</sequence>
<dbReference type="PANTHER" id="PTHR12841">
    <property type="entry name" value="PROTEIN UNC-50 HOMOLOG"/>
    <property type="match status" value="1"/>
</dbReference>
<name>A0A024G5Z3_9STRA</name>
<evidence type="ECO:0000259" key="8">
    <source>
        <dbReference type="Pfam" id="PF00122"/>
    </source>
</evidence>
<dbReference type="SUPFAM" id="SSF81653">
    <property type="entry name" value="Calcium ATPase, transduction domain A"/>
    <property type="match status" value="1"/>
</dbReference>
<evidence type="ECO:0000256" key="6">
    <source>
        <dbReference type="SAM" id="MobiDB-lite"/>
    </source>
</evidence>
<evidence type="ECO:0000313" key="11">
    <source>
        <dbReference type="Proteomes" id="UP000053237"/>
    </source>
</evidence>
<dbReference type="AlphaFoldDB" id="A0A024G5Z3"/>
<dbReference type="InterPro" id="IPR059000">
    <property type="entry name" value="ATPase_P-type_domA"/>
</dbReference>
<gene>
    <name evidence="10" type="ORF">BN9_029660</name>
</gene>
<comment type="subcellular location">
    <subcellularLocation>
        <location evidence="1">Membrane</location>
        <topology evidence="1">Multi-pass membrane protein</topology>
    </subcellularLocation>
</comment>
<evidence type="ECO:0000256" key="3">
    <source>
        <dbReference type="ARBA" id="ARBA00022692"/>
    </source>
</evidence>
<evidence type="ECO:0000256" key="1">
    <source>
        <dbReference type="ARBA" id="ARBA00004141"/>
    </source>
</evidence>
<dbReference type="InParanoid" id="A0A024G5Z3"/>
<keyword evidence="3 7" id="KW-0812">Transmembrane</keyword>